<name>A0A2A9P7E5_OPHUN</name>
<dbReference type="Proteomes" id="UP000037136">
    <property type="component" value="Unassembled WGS sequence"/>
</dbReference>
<dbReference type="AlphaFoldDB" id="A0A2A9P7E5"/>
<evidence type="ECO:0008006" key="3">
    <source>
        <dbReference type="Google" id="ProtNLM"/>
    </source>
</evidence>
<dbReference type="Gene3D" id="3.40.50.1820">
    <property type="entry name" value="alpha/beta hydrolase"/>
    <property type="match status" value="1"/>
</dbReference>
<dbReference type="OrthoDB" id="10253869at2759"/>
<dbReference type="SUPFAM" id="SSF53474">
    <property type="entry name" value="alpha/beta-Hydrolases"/>
    <property type="match status" value="1"/>
</dbReference>
<dbReference type="EMBL" id="LAZP02000453">
    <property type="protein sequence ID" value="PFH57124.1"/>
    <property type="molecule type" value="Genomic_DNA"/>
</dbReference>
<protein>
    <recommendedName>
        <fullName evidence="3">Thioesterase domain-containing protein</fullName>
    </recommendedName>
</protein>
<evidence type="ECO:0000313" key="2">
    <source>
        <dbReference type="Proteomes" id="UP000037136"/>
    </source>
</evidence>
<evidence type="ECO:0000313" key="1">
    <source>
        <dbReference type="EMBL" id="PFH57124.1"/>
    </source>
</evidence>
<organism evidence="1 2">
    <name type="scientific">Ophiocordyceps unilateralis</name>
    <name type="common">Zombie-ant fungus</name>
    <name type="synonym">Torrubia unilateralis</name>
    <dbReference type="NCBI Taxonomy" id="268505"/>
    <lineage>
        <taxon>Eukaryota</taxon>
        <taxon>Fungi</taxon>
        <taxon>Dikarya</taxon>
        <taxon>Ascomycota</taxon>
        <taxon>Pezizomycotina</taxon>
        <taxon>Sordariomycetes</taxon>
        <taxon>Hypocreomycetidae</taxon>
        <taxon>Hypocreales</taxon>
        <taxon>Ophiocordycipitaceae</taxon>
        <taxon>Ophiocordyceps</taxon>
    </lineage>
</organism>
<gene>
    <name evidence="1" type="ORF">XA68_15485</name>
</gene>
<comment type="caution">
    <text evidence="1">The sequence shown here is derived from an EMBL/GenBank/DDBJ whole genome shotgun (WGS) entry which is preliminary data.</text>
</comment>
<reference evidence="1 2" key="1">
    <citation type="journal article" date="2015" name="BMC Genomics">
        <title>Gene expression during zombie ant biting behavior reflects the complexity underlying fungal parasitic behavioral manipulation.</title>
        <authorList>
            <person name="de Bekker C."/>
            <person name="Ohm R.A."/>
            <person name="Loreto R.G."/>
            <person name="Sebastian A."/>
            <person name="Albert I."/>
            <person name="Merrow M."/>
            <person name="Brachmann A."/>
            <person name="Hughes D.P."/>
        </authorList>
    </citation>
    <scope>NUCLEOTIDE SEQUENCE [LARGE SCALE GENOMIC DNA]</scope>
    <source>
        <strain evidence="1 2">SC16a</strain>
    </source>
</reference>
<dbReference type="InterPro" id="IPR029058">
    <property type="entry name" value="AB_hydrolase_fold"/>
</dbReference>
<reference evidence="1 2" key="2">
    <citation type="journal article" date="2017" name="Sci. Rep.">
        <title>Ant-infecting Ophiocordyceps genomes reveal a high diversity of potential behavioral manipulation genes and a possible major role for enterotoxins.</title>
        <authorList>
            <person name="de Bekker C."/>
            <person name="Ohm R.A."/>
            <person name="Evans H.C."/>
            <person name="Brachmann A."/>
            <person name="Hughes D.P."/>
        </authorList>
    </citation>
    <scope>NUCLEOTIDE SEQUENCE [LARGE SCALE GENOMIC DNA]</scope>
    <source>
        <strain evidence="1 2">SC16a</strain>
    </source>
</reference>
<sequence>MNRFVYGIRNSEFWNNGSPSRGITELGRLYAGWIRDMASQEDFPAPRNSHGSKDVLLGGWSLGGLLSLQVAKELADDASVRAVGILMIDSAYPGLLDSYVSAMAPDPAGEARMRGQIASEIHIAETHKLVTNWTLPAWDGELEGKRPRAILLRAKDKTPNLGIMDIYRKDQSLGWDAYSSKMFEEVIDIAGHHFDIFSSERILATSKAMRRALDGLDCNI</sequence>
<keyword evidence="2" id="KW-1185">Reference proteome</keyword>
<proteinExistence type="predicted"/>
<accession>A0A2A9P7E5</accession>
<dbReference type="STRING" id="268505.A0A2A9P7E5"/>